<reference evidence="4" key="1">
    <citation type="submission" date="2023-03" db="EMBL/GenBank/DDBJ databases">
        <title>Massive genome expansion in bonnet fungi (Mycena s.s.) driven by repeated elements and novel gene families across ecological guilds.</title>
        <authorList>
            <consortium name="Lawrence Berkeley National Laboratory"/>
            <person name="Harder C.B."/>
            <person name="Miyauchi S."/>
            <person name="Viragh M."/>
            <person name="Kuo A."/>
            <person name="Thoen E."/>
            <person name="Andreopoulos B."/>
            <person name="Lu D."/>
            <person name="Skrede I."/>
            <person name="Drula E."/>
            <person name="Henrissat B."/>
            <person name="Morin E."/>
            <person name="Kohler A."/>
            <person name="Barry K."/>
            <person name="LaButti K."/>
            <person name="Morin E."/>
            <person name="Salamov A."/>
            <person name="Lipzen A."/>
            <person name="Mereny Z."/>
            <person name="Hegedus B."/>
            <person name="Baldrian P."/>
            <person name="Stursova M."/>
            <person name="Weitz H."/>
            <person name="Taylor A."/>
            <person name="Grigoriev I.V."/>
            <person name="Nagy L.G."/>
            <person name="Martin F."/>
            <person name="Kauserud H."/>
        </authorList>
    </citation>
    <scope>NUCLEOTIDE SEQUENCE</scope>
    <source>
        <strain evidence="4">CBHHK188m</strain>
    </source>
</reference>
<dbReference type="InterPro" id="IPR007111">
    <property type="entry name" value="NACHT_NTPase"/>
</dbReference>
<protein>
    <recommendedName>
        <fullName evidence="3">NACHT domain-containing protein</fullName>
    </recommendedName>
</protein>
<organism evidence="4 5">
    <name type="scientific">Mycena maculata</name>
    <dbReference type="NCBI Taxonomy" id="230809"/>
    <lineage>
        <taxon>Eukaryota</taxon>
        <taxon>Fungi</taxon>
        <taxon>Dikarya</taxon>
        <taxon>Basidiomycota</taxon>
        <taxon>Agaricomycotina</taxon>
        <taxon>Agaricomycetes</taxon>
        <taxon>Agaricomycetidae</taxon>
        <taxon>Agaricales</taxon>
        <taxon>Marasmiineae</taxon>
        <taxon>Mycenaceae</taxon>
        <taxon>Mycena</taxon>
    </lineage>
</organism>
<dbReference type="Gene3D" id="3.40.50.300">
    <property type="entry name" value="P-loop containing nucleotide triphosphate hydrolases"/>
    <property type="match status" value="1"/>
</dbReference>
<gene>
    <name evidence="4" type="ORF">DFH07DRAFT_938408</name>
</gene>
<dbReference type="AlphaFoldDB" id="A0AAD7NPC4"/>
<keyword evidence="1" id="KW-0677">Repeat</keyword>
<dbReference type="PANTHER" id="PTHR10039">
    <property type="entry name" value="AMELOGENIN"/>
    <property type="match status" value="1"/>
</dbReference>
<dbReference type="Pfam" id="PF24883">
    <property type="entry name" value="NPHP3_N"/>
    <property type="match status" value="1"/>
</dbReference>
<evidence type="ECO:0000256" key="2">
    <source>
        <dbReference type="SAM" id="MobiDB-lite"/>
    </source>
</evidence>
<evidence type="ECO:0000256" key="1">
    <source>
        <dbReference type="ARBA" id="ARBA00022737"/>
    </source>
</evidence>
<dbReference type="PROSITE" id="PS50837">
    <property type="entry name" value="NACHT"/>
    <property type="match status" value="1"/>
</dbReference>
<dbReference type="InterPro" id="IPR027417">
    <property type="entry name" value="P-loop_NTPase"/>
</dbReference>
<name>A0AAD7NPC4_9AGAR</name>
<evidence type="ECO:0000259" key="3">
    <source>
        <dbReference type="PROSITE" id="PS50837"/>
    </source>
</evidence>
<feature type="region of interest" description="Disordered" evidence="2">
    <location>
        <begin position="38"/>
        <end position="73"/>
    </location>
</feature>
<keyword evidence="5" id="KW-1185">Reference proteome</keyword>
<dbReference type="Proteomes" id="UP001215280">
    <property type="component" value="Unassembled WGS sequence"/>
</dbReference>
<sequence>MPRFNHGVQVDGGVQKVGGIRMIPPGHSALGQWEAALNRGPSTSETGSPRNPRVWISESGRRADTEQDQEGYPSTNLRAIHDGVSVDRYPSQWIPIPFETTRNIYTSTFFAAQGLNQVQRRETGLDILRRVAPSDVVYDSTGALSPKCHPDTRGETLRILYEKASATSSSPGIICVQGPMGVGKSTILRTLAQRLHAAGRLGGSFVFRPEHRTRENRHTLFCAIAYQLSTNVPSLRTPISLAVRRNPAIVGESMNCQLQELILEPCRAVGDLNPLTLVIDGLDECDYEVQREILCLLGNAVRNCPPLRVLVASRPEARTAEILSGSCFRGVYRSFNVERSLTDVGTYLSAEFARIQHTRFGSVIANYWVSAQVLNTLVGASAGCFLYASTLVRFLGDPDFCPARRLPSVEDLPLRYFNSSLDELYIRILATVPTGSRASLLAVLDILTRDAFANLPLHHLEQLLHLKPGRLRRILRHLRAVLHVPNSDEGRITVHHASFLDFLVDPARSGAFCVDGPQHSMYLVRCILKSLAYAHENVRVNCMGHIAWTHLAAMVDYITSVPPSPDLVPRVMRINPDFFFGSLFTFEEIGGKMLSWLHKIHPRPAQAIMLWEDYEYMAFFHSTVNDFDFDDDQSDSFSSVASGPDLRHEILLRHPALIRLLRVSMVLPASTPLFPFRVLLGASWADLRAVICTLRSLVGKDDTILASLWSPLQDPEFARDIYPWPSVFKHLARQSLSIAKGTCTGAVPLQLVGYWLEWGRYLRSSPPCAKLLRALRVFVPRDDSPRGVATETEVHDVLKWLQSFPDPPRDEILRWTGFLPAGTEFERDRAYEARWTSWRTLAWYT</sequence>
<dbReference type="PANTHER" id="PTHR10039:SF14">
    <property type="entry name" value="NACHT DOMAIN-CONTAINING PROTEIN"/>
    <property type="match status" value="1"/>
</dbReference>
<accession>A0AAD7NPC4</accession>
<dbReference type="SUPFAM" id="SSF52540">
    <property type="entry name" value="P-loop containing nucleoside triphosphate hydrolases"/>
    <property type="match status" value="1"/>
</dbReference>
<evidence type="ECO:0000313" key="5">
    <source>
        <dbReference type="Proteomes" id="UP001215280"/>
    </source>
</evidence>
<dbReference type="InterPro" id="IPR056884">
    <property type="entry name" value="NPHP3-like_N"/>
</dbReference>
<evidence type="ECO:0000313" key="4">
    <source>
        <dbReference type="EMBL" id="KAJ7768682.1"/>
    </source>
</evidence>
<dbReference type="EMBL" id="JARJLG010000027">
    <property type="protein sequence ID" value="KAJ7768682.1"/>
    <property type="molecule type" value="Genomic_DNA"/>
</dbReference>
<feature type="compositionally biased region" description="Polar residues" evidence="2">
    <location>
        <begin position="40"/>
        <end position="49"/>
    </location>
</feature>
<comment type="caution">
    <text evidence="4">The sequence shown here is derived from an EMBL/GenBank/DDBJ whole genome shotgun (WGS) entry which is preliminary data.</text>
</comment>
<feature type="domain" description="NACHT" evidence="3">
    <location>
        <begin position="172"/>
        <end position="317"/>
    </location>
</feature>
<proteinExistence type="predicted"/>